<evidence type="ECO:0000256" key="1">
    <source>
        <dbReference type="ARBA" id="ARBA00004202"/>
    </source>
</evidence>
<dbReference type="PROSITE" id="PS00211">
    <property type="entry name" value="ABC_TRANSPORTER_1"/>
    <property type="match status" value="1"/>
</dbReference>
<dbReference type="EMBL" id="JAIFZO010000002">
    <property type="protein sequence ID" value="MCX4238885.1"/>
    <property type="molecule type" value="Genomic_DNA"/>
</dbReference>
<protein>
    <submittedName>
        <fullName evidence="7">ATP-binding cassette domain-containing protein</fullName>
    </submittedName>
</protein>
<dbReference type="InterPro" id="IPR027417">
    <property type="entry name" value="P-loop_NTPase"/>
</dbReference>
<dbReference type="InterPro" id="IPR050763">
    <property type="entry name" value="ABC_transporter_ATP-binding"/>
</dbReference>
<dbReference type="SMART" id="SM00382">
    <property type="entry name" value="AAA"/>
    <property type="match status" value="1"/>
</dbReference>
<dbReference type="GO" id="GO:0005524">
    <property type="term" value="F:ATP binding"/>
    <property type="evidence" value="ECO:0007669"/>
    <property type="project" value="UniProtKB-KW"/>
</dbReference>
<keyword evidence="3" id="KW-0547">Nucleotide-binding</keyword>
<dbReference type="Proteomes" id="UP001165590">
    <property type="component" value="Unassembled WGS sequence"/>
</dbReference>
<dbReference type="PROSITE" id="PS50893">
    <property type="entry name" value="ABC_TRANSPORTER_2"/>
    <property type="match status" value="1"/>
</dbReference>
<keyword evidence="8" id="KW-1185">Reference proteome</keyword>
<keyword evidence="5" id="KW-0046">Antibiotic resistance</keyword>
<keyword evidence="2" id="KW-0813">Transport</keyword>
<evidence type="ECO:0000256" key="2">
    <source>
        <dbReference type="ARBA" id="ARBA00022448"/>
    </source>
</evidence>
<dbReference type="InterPro" id="IPR017871">
    <property type="entry name" value="ABC_transporter-like_CS"/>
</dbReference>
<comment type="subcellular location">
    <subcellularLocation>
        <location evidence="1">Cell membrane</location>
        <topology evidence="1">Peripheral membrane protein</topology>
    </subcellularLocation>
</comment>
<reference evidence="7" key="1">
    <citation type="journal article" date="2022" name="bioRxiv">
        <title>Discovery and biosynthetic assessment of Streptomyces ortus sp nov. isolated from a deep-sea sponge.</title>
        <authorList>
            <person name="Williams S.E."/>
        </authorList>
    </citation>
    <scope>NUCLEOTIDE SEQUENCE</scope>
    <source>
        <strain evidence="7">A15ISP2-DRY2</strain>
    </source>
</reference>
<evidence type="ECO:0000259" key="6">
    <source>
        <dbReference type="PROSITE" id="PS50893"/>
    </source>
</evidence>
<dbReference type="PANTHER" id="PTHR42711:SF1">
    <property type="entry name" value="ABC-TRANSPORT PROTEIN, ATP-BINDING COMPONENT"/>
    <property type="match status" value="1"/>
</dbReference>
<dbReference type="PANTHER" id="PTHR42711">
    <property type="entry name" value="ABC TRANSPORTER ATP-BINDING PROTEIN"/>
    <property type="match status" value="1"/>
</dbReference>
<gene>
    <name evidence="7" type="ORF">K3769_40160</name>
</gene>
<dbReference type="RefSeq" id="WP_267031140.1">
    <property type="nucleotide sequence ID" value="NZ_JAIFZO010000002.1"/>
</dbReference>
<proteinExistence type="predicted"/>
<dbReference type="InterPro" id="IPR003439">
    <property type="entry name" value="ABC_transporter-like_ATP-bd"/>
</dbReference>
<evidence type="ECO:0000256" key="3">
    <source>
        <dbReference type="ARBA" id="ARBA00022741"/>
    </source>
</evidence>
<comment type="caution">
    <text evidence="7">The sequence shown here is derived from an EMBL/GenBank/DDBJ whole genome shotgun (WGS) entry which is preliminary data.</text>
</comment>
<dbReference type="Gene3D" id="3.40.50.300">
    <property type="entry name" value="P-loop containing nucleotide triphosphate hydrolases"/>
    <property type="match status" value="1"/>
</dbReference>
<evidence type="ECO:0000256" key="5">
    <source>
        <dbReference type="ARBA" id="ARBA00023251"/>
    </source>
</evidence>
<organism evidence="7 8">
    <name type="scientific">Streptomyces ortus</name>
    <dbReference type="NCBI Taxonomy" id="2867268"/>
    <lineage>
        <taxon>Bacteria</taxon>
        <taxon>Bacillati</taxon>
        <taxon>Actinomycetota</taxon>
        <taxon>Actinomycetes</taxon>
        <taxon>Kitasatosporales</taxon>
        <taxon>Streptomycetaceae</taxon>
        <taxon>Streptomyces</taxon>
    </lineage>
</organism>
<accession>A0ABT3VGV7</accession>
<dbReference type="SUPFAM" id="SSF52540">
    <property type="entry name" value="P-loop containing nucleoside triphosphate hydrolases"/>
    <property type="match status" value="1"/>
</dbReference>
<dbReference type="InterPro" id="IPR003593">
    <property type="entry name" value="AAA+_ATPase"/>
</dbReference>
<feature type="domain" description="ABC transporter" evidence="6">
    <location>
        <begin position="3"/>
        <end position="255"/>
    </location>
</feature>
<name>A0ABT3VGV7_9ACTN</name>
<keyword evidence="4 7" id="KW-0067">ATP-binding</keyword>
<sequence>MRIRLESVHRSYRVRRPPESGGRLTRLVRRVSSEVEALHGIDLAIDEGETVGYIGLNGAGKSTTMKLVAGILTPTSGRVTVDGRDPHRHRRQLSAELGYLAAQRASLWWDLPVKDSYELIRRVYDVEPAVFRRRSEDLVSRLDIGRYLDTPVRELSLGNRTRAELVGALLHAPRLLLLDEPTIGLDIFARESICEVLRELRHDTAPTVVMASHDLRDVEAICHRIIMIDDGRLVYDGKIDELRALGGGRRTLKIHHAADHRLPELPELPGLTRIEDRTRTVTTYTFTQGEVPGELLAALFRDPRVDDVQIEAPSLEDLIKDLYLRGT</sequence>
<evidence type="ECO:0000313" key="8">
    <source>
        <dbReference type="Proteomes" id="UP001165590"/>
    </source>
</evidence>
<evidence type="ECO:0000256" key="4">
    <source>
        <dbReference type="ARBA" id="ARBA00022840"/>
    </source>
</evidence>
<evidence type="ECO:0000313" key="7">
    <source>
        <dbReference type="EMBL" id="MCX4238885.1"/>
    </source>
</evidence>
<dbReference type="Pfam" id="PF00005">
    <property type="entry name" value="ABC_tran"/>
    <property type="match status" value="1"/>
</dbReference>